<comment type="similarity">
    <text evidence="5">In the C-terminal section; belongs to the PRA-PH family.</text>
</comment>
<keyword evidence="10" id="KW-0028">Amino-acid biosynthesis</keyword>
<dbReference type="GO" id="GO:0004636">
    <property type="term" value="F:phosphoribosyl-ATP diphosphatase activity"/>
    <property type="evidence" value="ECO:0007669"/>
    <property type="project" value="UniProtKB-EC"/>
</dbReference>
<name>A0AA49JGJ8_9BACT</name>
<evidence type="ECO:0000256" key="3">
    <source>
        <dbReference type="ARBA" id="ARBA00005169"/>
    </source>
</evidence>
<evidence type="ECO:0000313" key="14">
    <source>
        <dbReference type="EMBL" id="WKN36655.1"/>
    </source>
</evidence>
<reference evidence="14" key="2">
    <citation type="journal article" date="2024" name="Antonie Van Leeuwenhoek">
        <title>Roseihalotalea indica gen. nov., sp. nov., a halophilic Bacteroidetes from mesopelagic Southwest Indian Ocean with higher carbohydrate metabolic potential.</title>
        <authorList>
            <person name="Chen B."/>
            <person name="Zhang M."/>
            <person name="Lin D."/>
            <person name="Ye J."/>
            <person name="Tang K."/>
        </authorList>
    </citation>
    <scope>NUCLEOTIDE SEQUENCE</scope>
    <source>
        <strain evidence="14">TK19036</strain>
    </source>
</reference>
<dbReference type="AlphaFoldDB" id="A0AA49JGJ8"/>
<comment type="catalytic activity">
    <reaction evidence="2">
        <text>1-(5-phospho-beta-D-ribosyl)-ATP + H2O = 1-(5-phospho-beta-D-ribosyl)-5'-AMP + diphosphate + H(+)</text>
        <dbReference type="Rhea" id="RHEA:22828"/>
        <dbReference type="ChEBI" id="CHEBI:15377"/>
        <dbReference type="ChEBI" id="CHEBI:15378"/>
        <dbReference type="ChEBI" id="CHEBI:33019"/>
        <dbReference type="ChEBI" id="CHEBI:59457"/>
        <dbReference type="ChEBI" id="CHEBI:73183"/>
        <dbReference type="EC" id="3.6.1.31"/>
    </reaction>
</comment>
<evidence type="ECO:0000256" key="8">
    <source>
        <dbReference type="ARBA" id="ARBA00012721"/>
    </source>
</evidence>
<dbReference type="Pfam" id="PF01502">
    <property type="entry name" value="PRA-CH"/>
    <property type="match status" value="1"/>
</dbReference>
<accession>A0AA49JGJ8</accession>
<evidence type="ECO:0000256" key="11">
    <source>
        <dbReference type="ARBA" id="ARBA00022801"/>
    </source>
</evidence>
<sequence length="132" mass="15208">MKPLEEGNNLDLQFEKRDGLLPIVVQEHTTGKVLMVGYANSEALHHTLTTRYATFWSTSRQELWTKGETSGDRLRIVDIWVDCDQDALLYQVKLEGEGVCHTKDHRGKTRKACFYRKINFSDNSLVHDNTPE</sequence>
<evidence type="ECO:0000256" key="6">
    <source>
        <dbReference type="ARBA" id="ARBA00008299"/>
    </source>
</evidence>
<dbReference type="Gene3D" id="3.10.20.810">
    <property type="entry name" value="Phosphoribosyl-AMP cyclohydrolase"/>
    <property type="match status" value="1"/>
</dbReference>
<evidence type="ECO:0000256" key="12">
    <source>
        <dbReference type="ARBA" id="ARBA00023102"/>
    </source>
</evidence>
<feature type="domain" description="Phosphoribosyl-AMP cyclohydrolase" evidence="13">
    <location>
        <begin position="35"/>
        <end position="114"/>
    </location>
</feature>
<dbReference type="GO" id="GO:0000105">
    <property type="term" value="P:L-histidine biosynthetic process"/>
    <property type="evidence" value="ECO:0007669"/>
    <property type="project" value="UniProtKB-KW"/>
</dbReference>
<evidence type="ECO:0000256" key="9">
    <source>
        <dbReference type="ARBA" id="ARBA00017720"/>
    </source>
</evidence>
<dbReference type="GO" id="GO:0004635">
    <property type="term" value="F:phosphoribosyl-AMP cyclohydrolase activity"/>
    <property type="evidence" value="ECO:0007669"/>
    <property type="project" value="UniProtKB-EC"/>
</dbReference>
<evidence type="ECO:0000256" key="7">
    <source>
        <dbReference type="ARBA" id="ARBA00012414"/>
    </source>
</evidence>
<dbReference type="InterPro" id="IPR038019">
    <property type="entry name" value="PRib_AMP_CycHydrolase_sf"/>
</dbReference>
<keyword evidence="11 14" id="KW-0378">Hydrolase</keyword>
<evidence type="ECO:0000259" key="13">
    <source>
        <dbReference type="Pfam" id="PF01502"/>
    </source>
</evidence>
<protein>
    <recommendedName>
        <fullName evidence="9">Histidine biosynthesis bifunctional protein HisIE</fullName>
        <ecNumber evidence="8">3.5.4.19</ecNumber>
        <ecNumber evidence="7">3.6.1.31</ecNumber>
    </recommendedName>
</protein>
<reference evidence="14" key="1">
    <citation type="journal article" date="2023" name="Comput. Struct. Biotechnol. J.">
        <title>Discovery of a novel marine Bacteroidetes with a rich repertoire of carbohydrate-active enzymes.</title>
        <authorList>
            <person name="Chen B."/>
            <person name="Liu G."/>
            <person name="Chen Q."/>
            <person name="Wang H."/>
            <person name="Liu L."/>
            <person name="Tang K."/>
        </authorList>
    </citation>
    <scope>NUCLEOTIDE SEQUENCE</scope>
    <source>
        <strain evidence="14">TK19036</strain>
    </source>
</reference>
<organism evidence="14">
    <name type="scientific">Roseihalotalea indica</name>
    <dbReference type="NCBI Taxonomy" id="2867963"/>
    <lineage>
        <taxon>Bacteria</taxon>
        <taxon>Pseudomonadati</taxon>
        <taxon>Bacteroidota</taxon>
        <taxon>Cytophagia</taxon>
        <taxon>Cytophagales</taxon>
        <taxon>Catalimonadaceae</taxon>
        <taxon>Roseihalotalea</taxon>
    </lineage>
</organism>
<evidence type="ECO:0000256" key="1">
    <source>
        <dbReference type="ARBA" id="ARBA00000024"/>
    </source>
</evidence>
<dbReference type="FunFam" id="3.10.20.810:FF:000001">
    <property type="entry name" value="Histidine biosynthesis bifunctional protein HisIE"/>
    <property type="match status" value="1"/>
</dbReference>
<dbReference type="PANTHER" id="PTHR42945:SF1">
    <property type="entry name" value="HISTIDINE BIOSYNTHESIS BIFUNCTIONAL PROTEIN HIS7"/>
    <property type="match status" value="1"/>
</dbReference>
<dbReference type="EC" id="3.6.1.31" evidence="7"/>
<comment type="pathway">
    <text evidence="3">Amino-acid biosynthesis; L-histidine biosynthesis; L-histidine from 5-phospho-alpha-D-ribose 1-diphosphate: step 3/9.</text>
</comment>
<evidence type="ECO:0000256" key="5">
    <source>
        <dbReference type="ARBA" id="ARBA00007731"/>
    </source>
</evidence>
<dbReference type="EC" id="3.5.4.19" evidence="8"/>
<dbReference type="PANTHER" id="PTHR42945">
    <property type="entry name" value="HISTIDINE BIOSYNTHESIS BIFUNCTIONAL PROTEIN"/>
    <property type="match status" value="1"/>
</dbReference>
<gene>
    <name evidence="14" type="primary">hisI</name>
    <name evidence="14" type="ORF">K4G66_30290</name>
</gene>
<dbReference type="InterPro" id="IPR002496">
    <property type="entry name" value="PRib_AMP_CycHydrolase_dom"/>
</dbReference>
<comment type="pathway">
    <text evidence="4">Amino-acid biosynthesis; L-histidine biosynthesis; L-histidine from 5-phospho-alpha-D-ribose 1-diphosphate: step 2/9.</text>
</comment>
<evidence type="ECO:0000256" key="2">
    <source>
        <dbReference type="ARBA" id="ARBA00001460"/>
    </source>
</evidence>
<comment type="similarity">
    <text evidence="6">In the N-terminal section; belongs to the PRA-CH family.</text>
</comment>
<evidence type="ECO:0000256" key="10">
    <source>
        <dbReference type="ARBA" id="ARBA00022605"/>
    </source>
</evidence>
<proteinExistence type="inferred from homology"/>
<keyword evidence="12" id="KW-0368">Histidine biosynthesis</keyword>
<dbReference type="SUPFAM" id="SSF141734">
    <property type="entry name" value="HisI-like"/>
    <property type="match status" value="1"/>
</dbReference>
<comment type="catalytic activity">
    <reaction evidence="1">
        <text>1-(5-phospho-beta-D-ribosyl)-5'-AMP + H2O = 1-(5-phospho-beta-D-ribosyl)-5-[(5-phospho-beta-D-ribosylamino)methylideneamino]imidazole-4-carboxamide</text>
        <dbReference type="Rhea" id="RHEA:20049"/>
        <dbReference type="ChEBI" id="CHEBI:15377"/>
        <dbReference type="ChEBI" id="CHEBI:58435"/>
        <dbReference type="ChEBI" id="CHEBI:59457"/>
        <dbReference type="EC" id="3.5.4.19"/>
    </reaction>
</comment>
<dbReference type="NCBIfam" id="NF000768">
    <property type="entry name" value="PRK00051.1"/>
    <property type="match status" value="1"/>
</dbReference>
<dbReference type="EMBL" id="CP120682">
    <property type="protein sequence ID" value="WKN36655.1"/>
    <property type="molecule type" value="Genomic_DNA"/>
</dbReference>
<evidence type="ECO:0000256" key="4">
    <source>
        <dbReference type="ARBA" id="ARBA00005204"/>
    </source>
</evidence>